<gene>
    <name evidence="3" type="ORF">JCM9152_691</name>
</gene>
<organism evidence="3 4">
    <name type="scientific">Halalkalibacter hemicellulosilyticusJCM 9152</name>
    <dbReference type="NCBI Taxonomy" id="1236971"/>
    <lineage>
        <taxon>Bacteria</taxon>
        <taxon>Bacillati</taxon>
        <taxon>Bacillota</taxon>
        <taxon>Bacilli</taxon>
        <taxon>Bacillales</taxon>
        <taxon>Bacillaceae</taxon>
        <taxon>Halalkalibacter</taxon>
    </lineage>
</organism>
<dbReference type="OrthoDB" id="9777755at2"/>
<evidence type="ECO:0000313" key="3">
    <source>
        <dbReference type="EMBL" id="GAE29340.1"/>
    </source>
</evidence>
<dbReference type="RefSeq" id="WP_035340822.1">
    <property type="nucleotide sequence ID" value="NZ_BAUU01000004.1"/>
</dbReference>
<feature type="transmembrane region" description="Helical" evidence="1">
    <location>
        <begin position="145"/>
        <end position="163"/>
    </location>
</feature>
<evidence type="ECO:0000313" key="4">
    <source>
        <dbReference type="Proteomes" id="UP000018895"/>
    </source>
</evidence>
<feature type="transmembrane region" description="Helical" evidence="1">
    <location>
        <begin position="6"/>
        <end position="25"/>
    </location>
</feature>
<feature type="transmembrane region" description="Helical" evidence="1">
    <location>
        <begin position="85"/>
        <end position="102"/>
    </location>
</feature>
<keyword evidence="1" id="KW-1133">Transmembrane helix</keyword>
<reference evidence="3" key="1">
    <citation type="journal article" date="2014" name="Genome Announc.">
        <title>Draft Genome Sequences of Three Alkaliphilic Bacillus Strains, Bacillus wakoensis JCM 9140T, Bacillus akibai JCM 9157T, and Bacillus hemicellulosilyticus JCM 9152T.</title>
        <authorList>
            <person name="Yuki M."/>
            <person name="Oshima K."/>
            <person name="Suda W."/>
            <person name="Oshida Y."/>
            <person name="Kitamura K."/>
            <person name="Iida T."/>
            <person name="Hattori M."/>
            <person name="Ohkuma M."/>
        </authorList>
    </citation>
    <scope>NUCLEOTIDE SEQUENCE [LARGE SCALE GENOMIC DNA]</scope>
    <source>
        <strain evidence="3">JCM 9152</strain>
    </source>
</reference>
<comment type="caution">
    <text evidence="3">The sequence shown here is derived from an EMBL/GenBank/DDBJ whole genome shotgun (WGS) entry which is preliminary data.</text>
</comment>
<protein>
    <recommendedName>
        <fullName evidence="2">CAAX prenyl protease 2/Lysostaphin resistance protein A-like domain-containing protein</fullName>
    </recommendedName>
</protein>
<dbReference type="Proteomes" id="UP000018895">
    <property type="component" value="Unassembled WGS sequence"/>
</dbReference>
<dbReference type="GO" id="GO:0004175">
    <property type="term" value="F:endopeptidase activity"/>
    <property type="evidence" value="ECO:0007669"/>
    <property type="project" value="UniProtKB-ARBA"/>
</dbReference>
<sequence>MSIWLQVLLFAVPGIIIYYGVFYGTPKLVSKGIPLIYSFWLWLWAPVLLLLPLSIGLYIFLEGGTLTIDALSERFRLNPISKGDWIWIVLAVVLTIVFDQILEPIGKILAKYKLLSPPNYLPAPFNPLKKISIPPKEFFGVPLKGNWKLLIVFIPVHLMAMFSEEMMWRGYLLPIQEVMFGNMAWFFNGLLWAWVLHMALKWHFIGMIPSMMVAPFIAQYTQSTWSSFAVHAIGNAPLWIILLIGIIKTTETPDDGKD</sequence>
<feature type="domain" description="CAAX prenyl protease 2/Lysostaphin resistance protein A-like" evidence="2">
    <location>
        <begin position="147"/>
        <end position="236"/>
    </location>
</feature>
<proteinExistence type="predicted"/>
<name>W4QBE9_9BACI</name>
<keyword evidence="4" id="KW-1185">Reference proteome</keyword>
<dbReference type="GO" id="GO:0080120">
    <property type="term" value="P:CAAX-box protein maturation"/>
    <property type="evidence" value="ECO:0007669"/>
    <property type="project" value="UniProtKB-ARBA"/>
</dbReference>
<keyword evidence="1" id="KW-0812">Transmembrane</keyword>
<dbReference type="AlphaFoldDB" id="W4QBE9"/>
<dbReference type="STRING" id="1236971.JCM9152_691"/>
<dbReference type="InterPro" id="IPR003675">
    <property type="entry name" value="Rce1/LyrA-like_dom"/>
</dbReference>
<evidence type="ECO:0000256" key="1">
    <source>
        <dbReference type="SAM" id="Phobius"/>
    </source>
</evidence>
<accession>W4QBE9</accession>
<feature type="transmembrane region" description="Helical" evidence="1">
    <location>
        <begin position="183"/>
        <end position="204"/>
    </location>
</feature>
<dbReference type="Pfam" id="PF02517">
    <property type="entry name" value="Rce1-like"/>
    <property type="match status" value="1"/>
</dbReference>
<feature type="transmembrane region" description="Helical" evidence="1">
    <location>
        <begin position="225"/>
        <end position="247"/>
    </location>
</feature>
<keyword evidence="1" id="KW-0472">Membrane</keyword>
<dbReference type="EMBL" id="BAUU01000004">
    <property type="protein sequence ID" value="GAE29340.1"/>
    <property type="molecule type" value="Genomic_DNA"/>
</dbReference>
<evidence type="ECO:0000259" key="2">
    <source>
        <dbReference type="Pfam" id="PF02517"/>
    </source>
</evidence>
<feature type="transmembrane region" description="Helical" evidence="1">
    <location>
        <begin position="37"/>
        <end position="61"/>
    </location>
</feature>